<sequence length="425" mass="46632">MTTRSVWCGAALAALCVSPMAAAEPMSADAMDTQYLTGSWGGARAELAQRGYRLRGDLVSETMGVVDGGLENGLRYAQQLRVGADFDLQALLGWQGAAFHVTVNDRRGRSTSADLAGNRFPIQETFGGLYTKPTELSYTQNFFDGRLDIKAGFYAMGNNFASLKFGPEFVNAAFCAHPLSLSGNSGWYNYPTARWGAEFGFKLTPELAVRTGWFQVNPRYAHSDVAWDLGASGTTGSLVPVELHWTPGSASGGRYPGYYRVGYYYDSSDVAKKGQDGTAHHRQGAWIFAEQKVYSESDANARGLFVFAQYTFSDAASSQIIDWTSLGAVYQGTFRSRPQDRLSLGWVRARINDHLLDAQTAALAAQGQDGQLTVAESAIEMAYSFQYRPWLLLRPDMQYIIDPGTFSYRDTDNALAVGMQLKLTF</sequence>
<dbReference type="InterPro" id="IPR007049">
    <property type="entry name" value="Carb-sel_porin_OprB"/>
</dbReference>
<keyword evidence="4" id="KW-1185">Reference proteome</keyword>
<proteinExistence type="inferred from homology"/>
<dbReference type="Pfam" id="PF04966">
    <property type="entry name" value="OprB"/>
    <property type="match status" value="1"/>
</dbReference>
<dbReference type="Gene3D" id="2.40.160.180">
    <property type="entry name" value="Carbohydrate-selective porin OprB"/>
    <property type="match status" value="1"/>
</dbReference>
<evidence type="ECO:0000313" key="3">
    <source>
        <dbReference type="EMBL" id="NKF23763.1"/>
    </source>
</evidence>
<accession>A0A969WD12</accession>
<dbReference type="PANTHER" id="PTHR37944:SF1">
    <property type="entry name" value="PORIN B"/>
    <property type="match status" value="1"/>
</dbReference>
<evidence type="ECO:0000256" key="2">
    <source>
        <dbReference type="RuleBase" id="RU363072"/>
    </source>
</evidence>
<comment type="similarity">
    <text evidence="1 2">Belongs to the OprB family.</text>
</comment>
<dbReference type="EMBL" id="JAAVXB010000009">
    <property type="protein sequence ID" value="NKF23763.1"/>
    <property type="molecule type" value="Genomic_DNA"/>
</dbReference>
<dbReference type="InterPro" id="IPR038673">
    <property type="entry name" value="OprB_sf"/>
</dbReference>
<reference evidence="3" key="1">
    <citation type="submission" date="2020-03" db="EMBL/GenBank/DDBJ databases">
        <title>Solimonas marina sp. nov., isolated from deep seawater of the Pacific Ocean.</title>
        <authorList>
            <person name="Liu X."/>
            <person name="Lai Q."/>
            <person name="Sun F."/>
            <person name="Gai Y."/>
            <person name="Li G."/>
            <person name="Shao Z."/>
        </authorList>
    </citation>
    <scope>NUCLEOTIDE SEQUENCE</scope>
    <source>
        <strain evidence="3">C16B3</strain>
    </source>
</reference>
<gene>
    <name evidence="3" type="ORF">G7Y82_15705</name>
</gene>
<organism evidence="3 4">
    <name type="scientific">Solimonas marina</name>
    <dbReference type="NCBI Taxonomy" id="2714601"/>
    <lineage>
        <taxon>Bacteria</taxon>
        <taxon>Pseudomonadati</taxon>
        <taxon>Pseudomonadota</taxon>
        <taxon>Gammaproteobacteria</taxon>
        <taxon>Nevskiales</taxon>
        <taxon>Nevskiaceae</taxon>
        <taxon>Solimonas</taxon>
    </lineage>
</organism>
<comment type="caution">
    <text evidence="3">The sequence shown here is derived from an EMBL/GenBank/DDBJ whole genome shotgun (WGS) entry which is preliminary data.</text>
</comment>
<evidence type="ECO:0000256" key="1">
    <source>
        <dbReference type="ARBA" id="ARBA00008769"/>
    </source>
</evidence>
<dbReference type="PANTHER" id="PTHR37944">
    <property type="entry name" value="PORIN B"/>
    <property type="match status" value="1"/>
</dbReference>
<dbReference type="GO" id="GO:0015288">
    <property type="term" value="F:porin activity"/>
    <property type="evidence" value="ECO:0007669"/>
    <property type="project" value="InterPro"/>
</dbReference>
<keyword evidence="2" id="KW-0732">Signal</keyword>
<feature type="chain" id="PRO_5038162123" evidence="2">
    <location>
        <begin position="24"/>
        <end position="425"/>
    </location>
</feature>
<dbReference type="InterPro" id="IPR052932">
    <property type="entry name" value="OprB_Porin"/>
</dbReference>
<evidence type="ECO:0000313" key="4">
    <source>
        <dbReference type="Proteomes" id="UP000653472"/>
    </source>
</evidence>
<dbReference type="GO" id="GO:0008643">
    <property type="term" value="P:carbohydrate transport"/>
    <property type="evidence" value="ECO:0007669"/>
    <property type="project" value="InterPro"/>
</dbReference>
<feature type="signal peptide" evidence="2">
    <location>
        <begin position="1"/>
        <end position="23"/>
    </location>
</feature>
<protein>
    <submittedName>
        <fullName evidence="3">Carbohydrate porin</fullName>
    </submittedName>
</protein>
<dbReference type="GO" id="GO:0016020">
    <property type="term" value="C:membrane"/>
    <property type="evidence" value="ECO:0007669"/>
    <property type="project" value="InterPro"/>
</dbReference>
<dbReference type="Proteomes" id="UP000653472">
    <property type="component" value="Unassembled WGS sequence"/>
</dbReference>
<dbReference type="AlphaFoldDB" id="A0A969WD12"/>
<name>A0A969WD12_9GAMM</name>